<evidence type="ECO:0000313" key="2">
    <source>
        <dbReference type="Proteomes" id="UP000821845"/>
    </source>
</evidence>
<accession>A0ACB7RPU0</accession>
<sequence>MSQLNMLLYVLVWLALLDPLMGTTSFRKKQDHDELLHSPGLAGEPQPLSAQVELEPPVRRHVLPKPDWFIRRECRDHLDVIFVVSSEASNWSSRADIRDTLLEDRVKRTFKWAGAFVMQESREALVSNWIEYEGDTEGDLIVLPYALNASASATEDFRKVVLWALEHCAETRYVVKLADDIVVHPMLLHKFLRRVDETGMEAVYCDMRGSTSLPPRTDVIALAMRQNFLAGGHDIYCAGSVLLASLKLLRDLESSAESRAVSVSAGSHDHDGHGNLQIRNVAVGSVRNASFDANWNSIFVKLSGGMSVRKVDRYALWYSALWKDVLWNKPRFRKLLRGAQHANSVPGKDVNG</sequence>
<organism evidence="1 2">
    <name type="scientific">Hyalomma asiaticum</name>
    <name type="common">Tick</name>
    <dbReference type="NCBI Taxonomy" id="266040"/>
    <lineage>
        <taxon>Eukaryota</taxon>
        <taxon>Metazoa</taxon>
        <taxon>Ecdysozoa</taxon>
        <taxon>Arthropoda</taxon>
        <taxon>Chelicerata</taxon>
        <taxon>Arachnida</taxon>
        <taxon>Acari</taxon>
        <taxon>Parasitiformes</taxon>
        <taxon>Ixodida</taxon>
        <taxon>Ixodoidea</taxon>
        <taxon>Ixodidae</taxon>
        <taxon>Hyalomminae</taxon>
        <taxon>Hyalomma</taxon>
    </lineage>
</organism>
<comment type="caution">
    <text evidence="1">The sequence shown here is derived from an EMBL/GenBank/DDBJ whole genome shotgun (WGS) entry which is preliminary data.</text>
</comment>
<proteinExistence type="predicted"/>
<name>A0ACB7RPU0_HYAAI</name>
<reference evidence="1" key="1">
    <citation type="submission" date="2020-05" db="EMBL/GenBank/DDBJ databases">
        <title>Large-scale comparative analyses of tick genomes elucidate their genetic diversity and vector capacities.</title>
        <authorList>
            <person name="Jia N."/>
            <person name="Wang J."/>
            <person name="Shi W."/>
            <person name="Du L."/>
            <person name="Sun Y."/>
            <person name="Zhan W."/>
            <person name="Jiang J."/>
            <person name="Wang Q."/>
            <person name="Zhang B."/>
            <person name="Ji P."/>
            <person name="Sakyi L.B."/>
            <person name="Cui X."/>
            <person name="Yuan T."/>
            <person name="Jiang B."/>
            <person name="Yang W."/>
            <person name="Lam T.T.-Y."/>
            <person name="Chang Q."/>
            <person name="Ding S."/>
            <person name="Wang X."/>
            <person name="Zhu J."/>
            <person name="Ruan X."/>
            <person name="Zhao L."/>
            <person name="Wei J."/>
            <person name="Que T."/>
            <person name="Du C."/>
            <person name="Cheng J."/>
            <person name="Dai P."/>
            <person name="Han X."/>
            <person name="Huang E."/>
            <person name="Gao Y."/>
            <person name="Liu J."/>
            <person name="Shao H."/>
            <person name="Ye R."/>
            <person name="Li L."/>
            <person name="Wei W."/>
            <person name="Wang X."/>
            <person name="Wang C."/>
            <person name="Yang T."/>
            <person name="Huo Q."/>
            <person name="Li W."/>
            <person name="Guo W."/>
            <person name="Chen H."/>
            <person name="Zhou L."/>
            <person name="Ni X."/>
            <person name="Tian J."/>
            <person name="Zhou Y."/>
            <person name="Sheng Y."/>
            <person name="Liu T."/>
            <person name="Pan Y."/>
            <person name="Xia L."/>
            <person name="Li J."/>
            <person name="Zhao F."/>
            <person name="Cao W."/>
        </authorList>
    </citation>
    <scope>NUCLEOTIDE SEQUENCE</scope>
    <source>
        <strain evidence="1">Hyas-2018</strain>
    </source>
</reference>
<gene>
    <name evidence="1" type="ORF">HPB50_018951</name>
</gene>
<dbReference type="EMBL" id="CM023488">
    <property type="protein sequence ID" value="KAH6924488.1"/>
    <property type="molecule type" value="Genomic_DNA"/>
</dbReference>
<keyword evidence="2" id="KW-1185">Reference proteome</keyword>
<protein>
    <submittedName>
        <fullName evidence="1">Uncharacterized protein</fullName>
    </submittedName>
</protein>
<evidence type="ECO:0000313" key="1">
    <source>
        <dbReference type="EMBL" id="KAH6924488.1"/>
    </source>
</evidence>
<dbReference type="Proteomes" id="UP000821845">
    <property type="component" value="Chromosome 8"/>
</dbReference>